<dbReference type="Pfam" id="PF00300">
    <property type="entry name" value="His_Phos_1"/>
    <property type="match status" value="1"/>
</dbReference>
<dbReference type="GO" id="GO:0005737">
    <property type="term" value="C:cytoplasm"/>
    <property type="evidence" value="ECO:0007669"/>
    <property type="project" value="TreeGrafter"/>
</dbReference>
<dbReference type="PROSITE" id="PS00175">
    <property type="entry name" value="PG_MUTASE"/>
    <property type="match status" value="1"/>
</dbReference>
<dbReference type="RefSeq" id="WP_101834474.1">
    <property type="nucleotide sequence ID" value="NZ_FZMO01000512.1"/>
</dbReference>
<dbReference type="Proteomes" id="UP000234331">
    <property type="component" value="Unassembled WGS sequence"/>
</dbReference>
<dbReference type="EC" id="5.4.2.12" evidence="1"/>
<evidence type="ECO:0000313" key="2">
    <source>
        <dbReference type="Proteomes" id="UP000234331"/>
    </source>
</evidence>
<dbReference type="InterPro" id="IPR050275">
    <property type="entry name" value="PGM_Phosphatase"/>
</dbReference>
<evidence type="ECO:0000313" key="1">
    <source>
        <dbReference type="EMBL" id="SNQ50903.1"/>
    </source>
</evidence>
<dbReference type="OrthoDB" id="9793115at2"/>
<proteinExistence type="predicted"/>
<accession>A0A2I2KZ14</accession>
<dbReference type="PANTHER" id="PTHR48100">
    <property type="entry name" value="BROAD-SPECIFICITY PHOSPHATASE YOR283W-RELATED"/>
    <property type="match status" value="1"/>
</dbReference>
<keyword evidence="2" id="KW-1185">Reference proteome</keyword>
<dbReference type="EMBL" id="FZMO01000512">
    <property type="protein sequence ID" value="SNQ50903.1"/>
    <property type="molecule type" value="Genomic_DNA"/>
</dbReference>
<dbReference type="GO" id="GO:0016791">
    <property type="term" value="F:phosphatase activity"/>
    <property type="evidence" value="ECO:0007669"/>
    <property type="project" value="TreeGrafter"/>
</dbReference>
<dbReference type="GO" id="GO:0004619">
    <property type="term" value="F:phosphoglycerate mutase activity"/>
    <property type="evidence" value="ECO:0007669"/>
    <property type="project" value="UniProtKB-EC"/>
</dbReference>
<dbReference type="InterPro" id="IPR001345">
    <property type="entry name" value="PG/BPGM_mutase_AS"/>
</dbReference>
<gene>
    <name evidence="1" type="ORF">FRACA_560021</name>
</gene>
<reference evidence="1 2" key="1">
    <citation type="submission" date="2017-06" db="EMBL/GenBank/DDBJ databases">
        <authorList>
            <person name="Kim H.J."/>
            <person name="Triplett B.A."/>
        </authorList>
    </citation>
    <scope>NUCLEOTIDE SEQUENCE [LARGE SCALE GENOMIC DNA]</scope>
    <source>
        <strain evidence="1">FRACA_ARgP5</strain>
    </source>
</reference>
<protein>
    <submittedName>
        <fullName evidence="1">Putative phosphoglycerate mutase</fullName>
        <ecNumber evidence="1">5.4.2.12</ecNumber>
    </submittedName>
</protein>
<dbReference type="AlphaFoldDB" id="A0A2I2KZ14"/>
<name>A0A2I2KZ14_9ACTN</name>
<dbReference type="InterPro" id="IPR013078">
    <property type="entry name" value="His_Pase_superF_clade-1"/>
</dbReference>
<organism evidence="1 2">
    <name type="scientific">Frankia canadensis</name>
    <dbReference type="NCBI Taxonomy" id="1836972"/>
    <lineage>
        <taxon>Bacteria</taxon>
        <taxon>Bacillati</taxon>
        <taxon>Actinomycetota</taxon>
        <taxon>Actinomycetes</taxon>
        <taxon>Frankiales</taxon>
        <taxon>Frankiaceae</taxon>
        <taxon>Frankia</taxon>
    </lineage>
</organism>
<sequence length="227" mass="23433">MRLMLLRHGQTPHNIVGALDTTRPGAELTALGHAQARAVPDALRGERISAIHASVLIRTQLTAAPLAEARGLAVSVAEGIEEVSAGELELRTDRASVARYIGVTHSWIDGDLDRVMPGGSSGHEFLAGYDAAIAAIAAAWDGQGAVLVVSHGAAIRAWVAIRAGGVGTVEDRWLANTGMVTLDGDPLAGWNLVRWHAEPLGGSASAAVTAHDVTGAPIDEAESRATG</sequence>
<dbReference type="CDD" id="cd07067">
    <property type="entry name" value="HP_PGM_like"/>
    <property type="match status" value="1"/>
</dbReference>
<dbReference type="InterPro" id="IPR029033">
    <property type="entry name" value="His_PPase_superfam"/>
</dbReference>
<dbReference type="SUPFAM" id="SSF53254">
    <property type="entry name" value="Phosphoglycerate mutase-like"/>
    <property type="match status" value="1"/>
</dbReference>
<keyword evidence="1" id="KW-0413">Isomerase</keyword>
<dbReference type="Gene3D" id="3.40.50.1240">
    <property type="entry name" value="Phosphoglycerate mutase-like"/>
    <property type="match status" value="1"/>
</dbReference>
<dbReference type="SMART" id="SM00855">
    <property type="entry name" value="PGAM"/>
    <property type="match status" value="1"/>
</dbReference>
<dbReference type="PANTHER" id="PTHR48100:SF58">
    <property type="entry name" value="PE-PGRS FAMILY PROTEIN PE_PGRS11"/>
    <property type="match status" value="1"/>
</dbReference>